<proteinExistence type="inferred from homology"/>
<dbReference type="NCBIfam" id="TIGR00530">
    <property type="entry name" value="AGP_acyltrn"/>
    <property type="match status" value="1"/>
</dbReference>
<evidence type="ECO:0000256" key="4">
    <source>
        <dbReference type="RuleBase" id="RU361267"/>
    </source>
</evidence>
<dbReference type="RefSeq" id="WP_033101244.1">
    <property type="nucleotide sequence ID" value="NZ_JACEIP010000017.1"/>
</dbReference>
<reference evidence="6 7" key="1">
    <citation type="submission" date="2020-07" db="EMBL/GenBank/DDBJ databases">
        <authorList>
            <person name="Feng H."/>
        </authorList>
    </citation>
    <scope>NUCLEOTIDE SEQUENCE [LARGE SCALE GENOMIC DNA]</scope>
    <source>
        <strain evidence="7">s-11</strain>
    </source>
</reference>
<sequence length="194" mass="21545">MYSFAKIIATTILKIFYRIRVEGAENVPAEGGFVLACTHTGWLDIIALGVSIPRPIHYMAKIELFKIPLVAWFLGKLNSFPVNRDQPGPSSLKTPIRLLKKGEVVGIFPSGTRTKESVPLKRGAAYLADRAKVPILPAVYEGPESLRLGDLFKGKTIVIRFGELIAHEQEDGDRQKALLNCLNERMEFLAGEKK</sequence>
<evidence type="ECO:0000313" key="6">
    <source>
        <dbReference type="EMBL" id="MBA4543558.1"/>
    </source>
</evidence>
<dbReference type="SUPFAM" id="SSF69593">
    <property type="entry name" value="Glycerol-3-phosphate (1)-acyltransferase"/>
    <property type="match status" value="1"/>
</dbReference>
<keyword evidence="4" id="KW-0443">Lipid metabolism</keyword>
<keyword evidence="3 4" id="KW-0012">Acyltransferase</keyword>
<comment type="similarity">
    <text evidence="1 4">Belongs to the 1-acyl-sn-glycerol-3-phosphate acyltransferase family.</text>
</comment>
<evidence type="ECO:0000256" key="2">
    <source>
        <dbReference type="ARBA" id="ARBA00022679"/>
    </source>
</evidence>
<dbReference type="EC" id="2.3.1.51" evidence="4"/>
<evidence type="ECO:0000259" key="5">
    <source>
        <dbReference type="SMART" id="SM00563"/>
    </source>
</evidence>
<organism evidence="6 7">
    <name type="scientific">Thermoactinomyces daqus</name>
    <dbReference type="NCBI Taxonomy" id="1329516"/>
    <lineage>
        <taxon>Bacteria</taxon>
        <taxon>Bacillati</taxon>
        <taxon>Bacillota</taxon>
        <taxon>Bacilli</taxon>
        <taxon>Bacillales</taxon>
        <taxon>Thermoactinomycetaceae</taxon>
        <taxon>Thermoactinomyces</taxon>
    </lineage>
</organism>
<comment type="domain">
    <text evidence="4">The HXXXXD motif is essential for acyltransferase activity and may constitute the binding site for the phosphate moiety of the glycerol-3-phosphate.</text>
</comment>
<comment type="caution">
    <text evidence="6">The sequence shown here is derived from an EMBL/GenBank/DDBJ whole genome shotgun (WGS) entry which is preliminary data.</text>
</comment>
<dbReference type="Pfam" id="PF01553">
    <property type="entry name" value="Acyltransferase"/>
    <property type="match status" value="1"/>
</dbReference>
<keyword evidence="4" id="KW-0444">Lipid biosynthesis</keyword>
<keyword evidence="4" id="KW-1208">Phospholipid metabolism</keyword>
<dbReference type="Proteomes" id="UP000530514">
    <property type="component" value="Unassembled WGS sequence"/>
</dbReference>
<dbReference type="GO" id="GO:0006654">
    <property type="term" value="P:phosphatidic acid biosynthetic process"/>
    <property type="evidence" value="ECO:0007669"/>
    <property type="project" value="TreeGrafter"/>
</dbReference>
<dbReference type="PANTHER" id="PTHR10434:SF40">
    <property type="entry name" value="1-ACYL-SN-GLYCEROL-3-PHOSPHATE ACYLTRANSFERASE"/>
    <property type="match status" value="1"/>
</dbReference>
<feature type="domain" description="Phospholipid/glycerol acyltransferase" evidence="5">
    <location>
        <begin position="33"/>
        <end position="143"/>
    </location>
</feature>
<keyword evidence="2 4" id="KW-0808">Transferase</keyword>
<comment type="catalytic activity">
    <reaction evidence="4">
        <text>a 1-acyl-sn-glycero-3-phosphate + an acyl-CoA = a 1,2-diacyl-sn-glycero-3-phosphate + CoA</text>
        <dbReference type="Rhea" id="RHEA:19709"/>
        <dbReference type="ChEBI" id="CHEBI:57287"/>
        <dbReference type="ChEBI" id="CHEBI:57970"/>
        <dbReference type="ChEBI" id="CHEBI:58342"/>
        <dbReference type="ChEBI" id="CHEBI:58608"/>
        <dbReference type="EC" id="2.3.1.51"/>
    </reaction>
</comment>
<dbReference type="InterPro" id="IPR004552">
    <property type="entry name" value="AGP_acyltrans"/>
</dbReference>
<evidence type="ECO:0000313" key="7">
    <source>
        <dbReference type="Proteomes" id="UP000530514"/>
    </source>
</evidence>
<dbReference type="EMBL" id="JACEIP010000017">
    <property type="protein sequence ID" value="MBA4543558.1"/>
    <property type="molecule type" value="Genomic_DNA"/>
</dbReference>
<gene>
    <name evidence="6" type="ORF">H1164_11695</name>
</gene>
<dbReference type="PANTHER" id="PTHR10434">
    <property type="entry name" value="1-ACYL-SN-GLYCEROL-3-PHOSPHATE ACYLTRANSFERASE"/>
    <property type="match status" value="1"/>
</dbReference>
<keyword evidence="7" id="KW-1185">Reference proteome</keyword>
<dbReference type="CDD" id="cd07989">
    <property type="entry name" value="LPLAT_AGPAT-like"/>
    <property type="match status" value="1"/>
</dbReference>
<dbReference type="GO" id="GO:0016020">
    <property type="term" value="C:membrane"/>
    <property type="evidence" value="ECO:0007669"/>
    <property type="project" value="InterPro"/>
</dbReference>
<protein>
    <recommendedName>
        <fullName evidence="4">1-acyl-sn-glycerol-3-phosphate acyltransferase</fullName>
        <ecNumber evidence="4">2.3.1.51</ecNumber>
    </recommendedName>
</protein>
<evidence type="ECO:0000256" key="1">
    <source>
        <dbReference type="ARBA" id="ARBA00008655"/>
    </source>
</evidence>
<dbReference type="AlphaFoldDB" id="A0A7W1XBD9"/>
<dbReference type="SMART" id="SM00563">
    <property type="entry name" value="PlsC"/>
    <property type="match status" value="1"/>
</dbReference>
<accession>A0A7W1XBD9</accession>
<dbReference type="GO" id="GO:0003841">
    <property type="term" value="F:1-acylglycerol-3-phosphate O-acyltransferase activity"/>
    <property type="evidence" value="ECO:0007669"/>
    <property type="project" value="UniProtKB-UniRule"/>
</dbReference>
<dbReference type="InterPro" id="IPR002123">
    <property type="entry name" value="Plipid/glycerol_acylTrfase"/>
</dbReference>
<name>A0A7W1XBD9_9BACL</name>
<dbReference type="OrthoDB" id="9803035at2"/>
<evidence type="ECO:0000256" key="3">
    <source>
        <dbReference type="ARBA" id="ARBA00023315"/>
    </source>
</evidence>
<keyword evidence="4" id="KW-0594">Phospholipid biosynthesis</keyword>